<feature type="binding site" evidence="11">
    <location>
        <begin position="9"/>
        <end position="11"/>
    </location>
    <ligand>
        <name>substrate</name>
    </ligand>
</feature>
<keyword evidence="6" id="KW-0119">Carbohydrate metabolism</keyword>
<dbReference type="InterPro" id="IPR023214">
    <property type="entry name" value="HAD_sf"/>
</dbReference>
<dbReference type="InterPro" id="IPR010976">
    <property type="entry name" value="B-phosphoglucomutase_hydrolase"/>
</dbReference>
<comment type="similarity">
    <text evidence="1">Belongs to the HAD-like hydrolase superfamily. CbbY/CbbZ/Gph/YieH family.</text>
</comment>
<feature type="binding site" evidence="12">
    <location>
        <position position="9"/>
    </location>
    <ligand>
        <name>Mg(2+)</name>
        <dbReference type="ChEBI" id="CHEBI:18420"/>
    </ligand>
</feature>
<dbReference type="InterPro" id="IPR010972">
    <property type="entry name" value="Beta-PGM"/>
</dbReference>
<evidence type="ECO:0000256" key="5">
    <source>
        <dbReference type="ARBA" id="ARBA00023235"/>
    </source>
</evidence>
<dbReference type="EMBL" id="DVNB01000060">
    <property type="protein sequence ID" value="HIU57320.1"/>
    <property type="molecule type" value="Genomic_DNA"/>
</dbReference>
<feature type="binding site" evidence="11">
    <location>
        <begin position="115"/>
        <end position="119"/>
    </location>
    <ligand>
        <name>substrate</name>
    </ligand>
</feature>
<evidence type="ECO:0000256" key="8">
    <source>
        <dbReference type="ARBA" id="ARBA00044968"/>
    </source>
</evidence>
<keyword evidence="4 12" id="KW-0460">Magnesium</keyword>
<dbReference type="Gene3D" id="1.10.150.240">
    <property type="entry name" value="Putative phosphatase, domain 2"/>
    <property type="match status" value="1"/>
</dbReference>
<feature type="site" description="Important for catalytic activity and assists the phosphoryl transfer reaction to Asp8 by balancing charge and orienting the reacting groups" evidence="13">
    <location>
        <position position="115"/>
    </location>
</feature>
<keyword evidence="5 14" id="KW-0413">Isomerase</keyword>
<feature type="binding site" evidence="12">
    <location>
        <position position="171"/>
    </location>
    <ligand>
        <name>Mg(2+)</name>
        <dbReference type="ChEBI" id="CHEBI:18420"/>
    </ligand>
</feature>
<dbReference type="InterPro" id="IPR023198">
    <property type="entry name" value="PGP-like_dom2"/>
</dbReference>
<dbReference type="NCBIfam" id="TIGR01549">
    <property type="entry name" value="HAD-SF-IA-v1"/>
    <property type="match status" value="1"/>
</dbReference>
<dbReference type="NCBIfam" id="TIGR01509">
    <property type="entry name" value="HAD-SF-IA-v3"/>
    <property type="match status" value="1"/>
</dbReference>
<evidence type="ECO:0000256" key="7">
    <source>
        <dbReference type="ARBA" id="ARBA00044926"/>
    </source>
</evidence>
<dbReference type="NCBIfam" id="TIGR02009">
    <property type="entry name" value="PGMB-YQAB-SF"/>
    <property type="match status" value="1"/>
</dbReference>
<dbReference type="PANTHER" id="PTHR46193:SF18">
    <property type="entry name" value="HEXITOL PHOSPHATASE B"/>
    <property type="match status" value="1"/>
</dbReference>
<dbReference type="InterPro" id="IPR036412">
    <property type="entry name" value="HAD-like_sf"/>
</dbReference>
<dbReference type="SFLD" id="SFLDG01135">
    <property type="entry name" value="C1.5.6:_HAD__Beta-PGM__Phospha"/>
    <property type="match status" value="1"/>
</dbReference>
<reference evidence="14" key="2">
    <citation type="journal article" date="2021" name="PeerJ">
        <title>Extensive microbial diversity within the chicken gut microbiome revealed by metagenomics and culture.</title>
        <authorList>
            <person name="Gilroy R."/>
            <person name="Ravi A."/>
            <person name="Getino M."/>
            <person name="Pursley I."/>
            <person name="Horton D.L."/>
            <person name="Alikhan N.F."/>
            <person name="Baker D."/>
            <person name="Gharbi K."/>
            <person name="Hall N."/>
            <person name="Watson M."/>
            <person name="Adriaenssens E.M."/>
            <person name="Foster-Nyarko E."/>
            <person name="Jarju S."/>
            <person name="Secka A."/>
            <person name="Antonio M."/>
            <person name="Oren A."/>
            <person name="Chaudhuri R.R."/>
            <person name="La Ragione R."/>
            <person name="Hildebrand F."/>
            <person name="Pallen M.J."/>
        </authorList>
    </citation>
    <scope>NUCLEOTIDE SEQUENCE</scope>
    <source>
        <strain evidence="14">USAMLcec3-3695</strain>
    </source>
</reference>
<dbReference type="AlphaFoldDB" id="A0A9D1SEP5"/>
<feature type="binding site" evidence="12">
    <location>
        <position position="170"/>
    </location>
    <ligand>
        <name>Mg(2+)</name>
        <dbReference type="ChEBI" id="CHEBI:18420"/>
    </ligand>
</feature>
<gene>
    <name evidence="14" type="primary">pgmB</name>
    <name evidence="14" type="ORF">IAA61_05860</name>
</gene>
<dbReference type="GO" id="GO:0008801">
    <property type="term" value="F:beta-phosphoglucomutase activity"/>
    <property type="evidence" value="ECO:0007669"/>
    <property type="project" value="UniProtKB-EC"/>
</dbReference>
<dbReference type="Pfam" id="PF00702">
    <property type="entry name" value="Hydrolase"/>
    <property type="match status" value="1"/>
</dbReference>
<evidence type="ECO:0000256" key="12">
    <source>
        <dbReference type="PIRSR" id="PIRSR610972-3"/>
    </source>
</evidence>
<dbReference type="CDD" id="cd02598">
    <property type="entry name" value="HAD_BPGM"/>
    <property type="match status" value="1"/>
</dbReference>
<dbReference type="SFLD" id="SFLDS00003">
    <property type="entry name" value="Haloacid_Dehalogenase"/>
    <property type="match status" value="1"/>
</dbReference>
<feature type="binding site" evidence="11">
    <location>
        <position position="53"/>
    </location>
    <ligand>
        <name>substrate</name>
    </ligand>
</feature>
<dbReference type="Gene3D" id="3.40.50.1000">
    <property type="entry name" value="HAD superfamily/HAD-like"/>
    <property type="match status" value="1"/>
</dbReference>
<keyword evidence="3 12" id="KW-0479">Metal-binding</keyword>
<dbReference type="GO" id="GO:0000287">
    <property type="term" value="F:magnesium ion binding"/>
    <property type="evidence" value="ECO:0007669"/>
    <property type="project" value="InterPro"/>
</dbReference>
<dbReference type="InterPro" id="IPR051600">
    <property type="entry name" value="Beta-PGM-like"/>
</dbReference>
<dbReference type="NCBIfam" id="TIGR01990">
    <property type="entry name" value="bPGM"/>
    <property type="match status" value="1"/>
</dbReference>
<feature type="active site" description="Proton donor/acceptor" evidence="10">
    <location>
        <position position="11"/>
    </location>
</feature>
<organism evidence="14 15">
    <name type="scientific">Candidatus Ornithomonoglobus merdipullorum</name>
    <dbReference type="NCBI Taxonomy" id="2840895"/>
    <lineage>
        <taxon>Bacteria</taxon>
        <taxon>Bacillati</taxon>
        <taxon>Bacillota</taxon>
        <taxon>Clostridia</taxon>
        <taxon>Candidatus Ornithomonoglobus</taxon>
    </lineage>
</organism>
<comment type="caution">
    <text evidence="14">The sequence shown here is derived from an EMBL/GenBank/DDBJ whole genome shotgun (WGS) entry which is preliminary data.</text>
</comment>
<reference evidence="14" key="1">
    <citation type="submission" date="2020-10" db="EMBL/GenBank/DDBJ databases">
        <authorList>
            <person name="Gilroy R."/>
        </authorList>
    </citation>
    <scope>NUCLEOTIDE SEQUENCE</scope>
    <source>
        <strain evidence="14">USAMLcec3-3695</strain>
    </source>
</reference>
<feature type="binding site" evidence="11">
    <location>
        <position position="146"/>
    </location>
    <ligand>
        <name>substrate</name>
    </ligand>
</feature>
<dbReference type="GO" id="GO:0005975">
    <property type="term" value="P:carbohydrate metabolic process"/>
    <property type="evidence" value="ECO:0007669"/>
    <property type="project" value="InterPro"/>
</dbReference>
<dbReference type="Proteomes" id="UP000824109">
    <property type="component" value="Unassembled WGS sequence"/>
</dbReference>
<accession>A0A9D1SEP5</accession>
<evidence type="ECO:0000256" key="6">
    <source>
        <dbReference type="ARBA" id="ARBA00023277"/>
    </source>
</evidence>
<feature type="site" description="Important for catalytic activity and assists the phosphoryl transfer reaction to Asp8 by balancing charge and orienting the reacting groups" evidence="13">
    <location>
        <position position="146"/>
    </location>
</feature>
<evidence type="ECO:0000256" key="11">
    <source>
        <dbReference type="PIRSR" id="PIRSR610972-2"/>
    </source>
</evidence>
<evidence type="ECO:0000313" key="14">
    <source>
        <dbReference type="EMBL" id="HIU57320.1"/>
    </source>
</evidence>
<comment type="cofactor">
    <cofactor evidence="12">
        <name>Mg(2+)</name>
        <dbReference type="ChEBI" id="CHEBI:18420"/>
    </cofactor>
    <text evidence="12">Binds 2 magnesium ions per subunit.</text>
</comment>
<feature type="binding site" evidence="11">
    <location>
        <position position="25"/>
    </location>
    <ligand>
        <name>substrate</name>
    </ligand>
</feature>
<comment type="catalytic activity">
    <reaction evidence="7">
        <text>beta-D-glucose 1-phosphate = beta-D-glucose 6-phosphate</text>
        <dbReference type="Rhea" id="RHEA:20113"/>
        <dbReference type="ChEBI" id="CHEBI:57684"/>
        <dbReference type="ChEBI" id="CHEBI:58247"/>
        <dbReference type="EC" id="5.4.2.6"/>
    </reaction>
</comment>
<dbReference type="InterPro" id="IPR006439">
    <property type="entry name" value="HAD-SF_hydro_IA"/>
</dbReference>
<evidence type="ECO:0000256" key="3">
    <source>
        <dbReference type="ARBA" id="ARBA00022723"/>
    </source>
</evidence>
<dbReference type="PANTHER" id="PTHR46193">
    <property type="entry name" value="6-PHOSPHOGLUCONATE PHOSPHATASE"/>
    <property type="match status" value="1"/>
</dbReference>
<evidence type="ECO:0000256" key="4">
    <source>
        <dbReference type="ARBA" id="ARBA00022842"/>
    </source>
</evidence>
<feature type="active site" description="Nucleophile" evidence="10">
    <location>
        <position position="9"/>
    </location>
</feature>
<dbReference type="SFLD" id="SFLDG01129">
    <property type="entry name" value="C1.5:_HAD__Beta-PGM__Phosphata"/>
    <property type="match status" value="1"/>
</dbReference>
<feature type="binding site" evidence="11">
    <location>
        <position position="77"/>
    </location>
    <ligand>
        <name>substrate</name>
    </ligand>
</feature>
<evidence type="ECO:0000256" key="2">
    <source>
        <dbReference type="ARBA" id="ARBA00022553"/>
    </source>
</evidence>
<evidence type="ECO:0000256" key="9">
    <source>
        <dbReference type="ARBA" id="ARBA00044991"/>
    </source>
</evidence>
<dbReference type="SUPFAM" id="SSF56784">
    <property type="entry name" value="HAD-like"/>
    <property type="match status" value="1"/>
</dbReference>
<evidence type="ECO:0000313" key="15">
    <source>
        <dbReference type="Proteomes" id="UP000824109"/>
    </source>
</evidence>
<evidence type="ECO:0000256" key="1">
    <source>
        <dbReference type="ARBA" id="ARBA00006171"/>
    </source>
</evidence>
<keyword evidence="2" id="KW-0597">Phosphoprotein</keyword>
<feature type="binding site" evidence="12">
    <location>
        <position position="11"/>
    </location>
    <ligand>
        <name>Mg(2+)</name>
        <dbReference type="ChEBI" id="CHEBI:18420"/>
    </ligand>
</feature>
<dbReference type="EC" id="5.4.2.6" evidence="8"/>
<evidence type="ECO:0000256" key="13">
    <source>
        <dbReference type="PIRSR" id="PIRSR610972-4"/>
    </source>
</evidence>
<sequence>MMVKAVIFDLDGVLVTTDELHFAAWKTLAERIGIKNFTRADNARQRGVSRMASLEVVLEKSDREFSDEEKTALAEEKNKMYVESLSALSRSDVLPGAFEFIEYIKSKGIKAAVGSASKNTPLILEKTGLADKFDAVSCGLDTVRSKPDPEVFLTAAKKLGVDPCRCAVIEDSNAGIEAAKAGGMYAVAVGAAEHAPKADISVGSLESLYKAMDIFA</sequence>
<protein>
    <recommendedName>
        <fullName evidence="9">Beta-phosphoglucomutase</fullName>
        <ecNumber evidence="8">5.4.2.6</ecNumber>
    </recommendedName>
</protein>
<proteinExistence type="inferred from homology"/>
<name>A0A9D1SEP5_9FIRM</name>
<evidence type="ECO:0000256" key="10">
    <source>
        <dbReference type="PIRSR" id="PIRSR610972-1"/>
    </source>
</evidence>